<sequence>MKDCKSYSVAPPLADIALRNIWNLDMALDVNTRTETVELLSREADCLKHKLEEERKKLNDVTLANVAERLEEVTFLNIKPRRLLKGNQAKILCCDWSPDKRHIVSSSQWFG</sequence>
<feature type="coiled-coil region" evidence="1">
    <location>
        <begin position="37"/>
        <end position="64"/>
    </location>
</feature>
<evidence type="ECO:0000313" key="2">
    <source>
        <dbReference type="EMBL" id="MBY18169.1"/>
    </source>
</evidence>
<evidence type="ECO:0000256" key="1">
    <source>
        <dbReference type="SAM" id="Coils"/>
    </source>
</evidence>
<dbReference type="PANTHER" id="PTHR19850">
    <property type="entry name" value="GUANINE NUCLEOTIDE-BINDING PROTEIN BETA G PROTEIN BETA"/>
    <property type="match status" value="1"/>
</dbReference>
<name>A0A2S2NLV3_SCHGA</name>
<dbReference type="InterPro" id="IPR015943">
    <property type="entry name" value="WD40/YVTN_repeat-like_dom_sf"/>
</dbReference>
<dbReference type="Gene3D" id="2.130.10.10">
    <property type="entry name" value="YVTN repeat-like/Quinoprotein amine dehydrogenase"/>
    <property type="match status" value="1"/>
</dbReference>
<accession>A0A2S2NLV3</accession>
<protein>
    <submittedName>
        <fullName evidence="2">Guanine nucleotide-binding protein subunit beta-2</fullName>
    </submittedName>
</protein>
<dbReference type="InterPro" id="IPR016346">
    <property type="entry name" value="G-protein_beta_1-5"/>
</dbReference>
<gene>
    <name evidence="2" type="primary">gpb-2</name>
    <name evidence="2" type="ORF">g.50820</name>
</gene>
<dbReference type="EMBL" id="GGMR01005550">
    <property type="protein sequence ID" value="MBY18169.1"/>
    <property type="molecule type" value="Transcribed_RNA"/>
</dbReference>
<reference evidence="2" key="1">
    <citation type="submission" date="2018-04" db="EMBL/GenBank/DDBJ databases">
        <title>Transcriptome of Schizaphis graminum biotype I.</title>
        <authorList>
            <person name="Scully E.D."/>
            <person name="Geib S.M."/>
            <person name="Palmer N.A."/>
            <person name="Koch K."/>
            <person name="Bradshaw J."/>
            <person name="Heng-Moss T."/>
            <person name="Sarath G."/>
        </authorList>
    </citation>
    <scope>NUCLEOTIDE SEQUENCE</scope>
</reference>
<keyword evidence="1" id="KW-0175">Coiled coil</keyword>
<proteinExistence type="predicted"/>
<dbReference type="AlphaFoldDB" id="A0A2S2NLV3"/>
<dbReference type="SUPFAM" id="SSF50978">
    <property type="entry name" value="WD40 repeat-like"/>
    <property type="match status" value="1"/>
</dbReference>
<dbReference type="GO" id="GO:0007165">
    <property type="term" value="P:signal transduction"/>
    <property type="evidence" value="ECO:0007669"/>
    <property type="project" value="InterPro"/>
</dbReference>
<dbReference type="InterPro" id="IPR036322">
    <property type="entry name" value="WD40_repeat_dom_sf"/>
</dbReference>
<organism evidence="2">
    <name type="scientific">Schizaphis graminum</name>
    <name type="common">Green bug aphid</name>
    <dbReference type="NCBI Taxonomy" id="13262"/>
    <lineage>
        <taxon>Eukaryota</taxon>
        <taxon>Metazoa</taxon>
        <taxon>Ecdysozoa</taxon>
        <taxon>Arthropoda</taxon>
        <taxon>Hexapoda</taxon>
        <taxon>Insecta</taxon>
        <taxon>Pterygota</taxon>
        <taxon>Neoptera</taxon>
        <taxon>Paraneoptera</taxon>
        <taxon>Hemiptera</taxon>
        <taxon>Sternorrhyncha</taxon>
        <taxon>Aphidomorpha</taxon>
        <taxon>Aphidoidea</taxon>
        <taxon>Aphididae</taxon>
        <taxon>Aphidini</taxon>
        <taxon>Schizaphis</taxon>
    </lineage>
</organism>